<dbReference type="AlphaFoldDB" id="A0A5M3ZEP4"/>
<evidence type="ECO:0000313" key="3">
    <source>
        <dbReference type="EMBL" id="GFF21680.1"/>
    </source>
</evidence>
<sequence length="316" mass="34550">MSVHDSSTWPEFAKVDPEFDAIFQAAGGKLPGFGNCSDINASRQILAQILAQMAAQGPAPDYTGIKKSKVDVPVRDGSTINSLLYQPASPPAGGSPLVLLFHSGGFCMGVPELQEPLALELTRKHGAVVIIVDYRLAPEYPFPIPIEDSYDALKWAAANASKLIANPEKGFVIGGDSAGGNISAVISHLARDEQIFPPLTGVWLNVPETVAQEALPEKYKNEHTSYAQNRDAPLFGEEEVKPLQKHYNAVPSDPRLDMLRDDALLYERELRSQGVSTRIHVYSGVPHAFDGMFPHISLARKFNQDRSEGFAWLFKN</sequence>
<dbReference type="EMBL" id="BLJY01000016">
    <property type="protein sequence ID" value="GFF21680.1"/>
    <property type="molecule type" value="Genomic_DNA"/>
</dbReference>
<dbReference type="Pfam" id="PF07859">
    <property type="entry name" value="Abhydrolase_3"/>
    <property type="match status" value="1"/>
</dbReference>
<dbReference type="PANTHER" id="PTHR48081:SF8">
    <property type="entry name" value="ALPHA_BETA HYDROLASE FOLD-3 DOMAIN-CONTAINING PROTEIN-RELATED"/>
    <property type="match status" value="1"/>
</dbReference>
<protein>
    <submittedName>
        <fullName evidence="3">Abhydrolase_3-domain-containing protein</fullName>
    </submittedName>
</protein>
<dbReference type="InterPro" id="IPR013094">
    <property type="entry name" value="AB_hydrolase_3"/>
</dbReference>
<name>A0A5M3ZEP4_ASPTE</name>
<dbReference type="PANTHER" id="PTHR48081">
    <property type="entry name" value="AB HYDROLASE SUPERFAMILY PROTEIN C4A8.06C"/>
    <property type="match status" value="1"/>
</dbReference>
<evidence type="ECO:0000256" key="1">
    <source>
        <dbReference type="ARBA" id="ARBA00022801"/>
    </source>
</evidence>
<proteinExistence type="predicted"/>
<gene>
    <name evidence="3" type="ORF">ATEIFO6365_0016000100</name>
</gene>
<evidence type="ECO:0000313" key="4">
    <source>
        <dbReference type="Proteomes" id="UP000452235"/>
    </source>
</evidence>
<feature type="domain" description="Alpha/beta hydrolase fold-3" evidence="2">
    <location>
        <begin position="98"/>
        <end position="247"/>
    </location>
</feature>
<dbReference type="InterPro" id="IPR050300">
    <property type="entry name" value="GDXG_lipolytic_enzyme"/>
</dbReference>
<organism evidence="3 4">
    <name type="scientific">Aspergillus terreus</name>
    <dbReference type="NCBI Taxonomy" id="33178"/>
    <lineage>
        <taxon>Eukaryota</taxon>
        <taxon>Fungi</taxon>
        <taxon>Dikarya</taxon>
        <taxon>Ascomycota</taxon>
        <taxon>Pezizomycotina</taxon>
        <taxon>Eurotiomycetes</taxon>
        <taxon>Eurotiomycetidae</taxon>
        <taxon>Eurotiales</taxon>
        <taxon>Aspergillaceae</taxon>
        <taxon>Aspergillus</taxon>
        <taxon>Aspergillus subgen. Circumdati</taxon>
    </lineage>
</organism>
<dbReference type="Proteomes" id="UP000452235">
    <property type="component" value="Unassembled WGS sequence"/>
</dbReference>
<reference evidence="3 4" key="1">
    <citation type="submission" date="2020-01" db="EMBL/GenBank/DDBJ databases">
        <title>Aspergillus terreus IFO 6365 whole genome shotgun sequence.</title>
        <authorList>
            <person name="Kanamasa S."/>
            <person name="Takahashi H."/>
        </authorList>
    </citation>
    <scope>NUCLEOTIDE SEQUENCE [LARGE SCALE GENOMIC DNA]</scope>
    <source>
        <strain evidence="3 4">IFO 6365</strain>
    </source>
</reference>
<comment type="caution">
    <text evidence="3">The sequence shown here is derived from an EMBL/GenBank/DDBJ whole genome shotgun (WGS) entry which is preliminary data.</text>
</comment>
<dbReference type="InterPro" id="IPR029058">
    <property type="entry name" value="AB_hydrolase_fold"/>
</dbReference>
<dbReference type="SUPFAM" id="SSF53474">
    <property type="entry name" value="alpha/beta-Hydrolases"/>
    <property type="match status" value="1"/>
</dbReference>
<evidence type="ECO:0000259" key="2">
    <source>
        <dbReference type="Pfam" id="PF07859"/>
    </source>
</evidence>
<keyword evidence="4" id="KW-1185">Reference proteome</keyword>
<dbReference type="VEuPathDB" id="FungiDB:ATEG_00171"/>
<dbReference type="OrthoDB" id="408631at2759"/>
<dbReference type="GO" id="GO:0016787">
    <property type="term" value="F:hydrolase activity"/>
    <property type="evidence" value="ECO:0007669"/>
    <property type="project" value="UniProtKB-KW"/>
</dbReference>
<dbReference type="Gene3D" id="3.40.50.1820">
    <property type="entry name" value="alpha/beta hydrolase"/>
    <property type="match status" value="1"/>
</dbReference>
<accession>A0A5M3ZEP4</accession>
<keyword evidence="1 3" id="KW-0378">Hydrolase</keyword>